<gene>
    <name evidence="1" type="ORF">H4687_005072</name>
</gene>
<evidence type="ECO:0000313" key="2">
    <source>
        <dbReference type="Proteomes" id="UP000629287"/>
    </source>
</evidence>
<evidence type="ECO:0000313" key="1">
    <source>
        <dbReference type="EMBL" id="MBE1598943.1"/>
    </source>
</evidence>
<comment type="caution">
    <text evidence="1">The sequence shown here is derived from an EMBL/GenBank/DDBJ whole genome shotgun (WGS) entry which is preliminary data.</text>
</comment>
<keyword evidence="2" id="KW-1185">Reference proteome</keyword>
<protein>
    <submittedName>
        <fullName evidence="1">Uncharacterized protein</fullName>
    </submittedName>
</protein>
<dbReference type="OrthoDB" id="3425831at2"/>
<organism evidence="1 2">
    <name type="scientific">Streptomyces stelliscabiei</name>
    <dbReference type="NCBI Taxonomy" id="146820"/>
    <lineage>
        <taxon>Bacteria</taxon>
        <taxon>Bacillati</taxon>
        <taxon>Actinomycetota</taxon>
        <taxon>Actinomycetes</taxon>
        <taxon>Kitasatosporales</taxon>
        <taxon>Streptomycetaceae</taxon>
        <taxon>Streptomyces</taxon>
    </lineage>
</organism>
<dbReference type="Proteomes" id="UP000629287">
    <property type="component" value="Unassembled WGS sequence"/>
</dbReference>
<sequence>MPGVRVVSLKVDVPQVVPADGQYHLLRFPYDTESYDPWNMHNPLQPDAYRVPASSWQTQPRSGLVWPGWPAGIPGWGTVHGLVYWEAGGYTEVRSRIVRDPLDVAGGYDSTCTEDHVATPGGQYRAKGWGLFVDPQVPLGLMVRHNASSPQTVTLAEFKLVIHPVEEPPA</sequence>
<accession>A0A8I0TV31</accession>
<dbReference type="AlphaFoldDB" id="A0A8I0TV31"/>
<dbReference type="GeneID" id="86829630"/>
<reference evidence="1 2" key="1">
    <citation type="submission" date="2020-10" db="EMBL/GenBank/DDBJ databases">
        <title>Sequencing the genomes of 1000 actinobacteria strains.</title>
        <authorList>
            <person name="Klenk H.-P."/>
        </authorList>
    </citation>
    <scope>NUCLEOTIDE SEQUENCE [LARGE SCALE GENOMIC DNA]</scope>
    <source>
        <strain evidence="1 2">DSM 41803</strain>
    </source>
</reference>
<proteinExistence type="predicted"/>
<dbReference type="RefSeq" id="WP_046914932.1">
    <property type="nucleotide sequence ID" value="NZ_JADBGF010000001.1"/>
</dbReference>
<name>A0A8I0TV31_9ACTN</name>
<dbReference type="EMBL" id="JADBGF010000001">
    <property type="protein sequence ID" value="MBE1598943.1"/>
    <property type="molecule type" value="Genomic_DNA"/>
</dbReference>